<sequence length="209" mass="21181">MSATSTIPAGDDAATRTPAGRPGRTALTALLVVYLALLVWVVVWKVEMPWLGHPERRTLKLVPFVATARAGASTASEVAANVALLVPLGVYLGLLQPWRRLPWVAGVAAGTSLALEAVQYALAVGSSDVTDVVANTAGGLAGAAVVLAARRHGPRALRVVARVCATATLAAVASCAAFAVSPLQYGAPDVGPGTSPPRESAPRAGTHGP</sequence>
<proteinExistence type="predicted"/>
<evidence type="ECO:0000313" key="4">
    <source>
        <dbReference type="EMBL" id="AEE46022.1"/>
    </source>
</evidence>
<evidence type="ECO:0000256" key="2">
    <source>
        <dbReference type="SAM" id="Phobius"/>
    </source>
</evidence>
<feature type="transmembrane region" description="Helical" evidence="2">
    <location>
        <begin position="129"/>
        <end position="147"/>
    </location>
</feature>
<dbReference type="RefSeq" id="WP_013771048.1">
    <property type="nucleotide sequence ID" value="NC_015514.1"/>
</dbReference>
<reference evidence="4 5" key="1">
    <citation type="submission" date="2011-04" db="EMBL/GenBank/DDBJ databases">
        <title>Complete sequence of Cellulomonas fimi ATCC 484.</title>
        <authorList>
            <consortium name="US DOE Joint Genome Institute"/>
            <person name="Lucas S."/>
            <person name="Han J."/>
            <person name="Lapidus A."/>
            <person name="Cheng J.-F."/>
            <person name="Goodwin L."/>
            <person name="Pitluck S."/>
            <person name="Peters L."/>
            <person name="Chertkov O."/>
            <person name="Detter J.C."/>
            <person name="Han C."/>
            <person name="Tapia R."/>
            <person name="Land M."/>
            <person name="Hauser L."/>
            <person name="Kyrpides N."/>
            <person name="Ivanova N."/>
            <person name="Ovchinnikova G."/>
            <person name="Pagani I."/>
            <person name="Mead D."/>
            <person name="Brumm P."/>
            <person name="Woyke T."/>
        </authorList>
    </citation>
    <scope>NUCLEOTIDE SEQUENCE [LARGE SCALE GENOMIC DNA]</scope>
    <source>
        <strain evidence="5">ATCC 484 / DSM 20113 / JCM 1341 / NBRC 15513 / NCIMB 8980 / NCTC 7547</strain>
    </source>
</reference>
<feature type="transmembrane region" description="Helical" evidence="2">
    <location>
        <begin position="159"/>
        <end position="180"/>
    </location>
</feature>
<evidence type="ECO:0000259" key="3">
    <source>
        <dbReference type="Pfam" id="PF04892"/>
    </source>
</evidence>
<feature type="region of interest" description="Disordered" evidence="1">
    <location>
        <begin position="188"/>
        <end position="209"/>
    </location>
</feature>
<name>F4GZ32_CELFA</name>
<evidence type="ECO:0000313" key="5">
    <source>
        <dbReference type="Proteomes" id="UP000008460"/>
    </source>
</evidence>
<dbReference type="EMBL" id="CP002666">
    <property type="protein sequence ID" value="AEE46022.1"/>
    <property type="molecule type" value="Genomic_DNA"/>
</dbReference>
<dbReference type="PANTHER" id="PTHR36834:SF1">
    <property type="entry name" value="INTEGRAL MEMBRANE PROTEIN"/>
    <property type="match status" value="1"/>
</dbReference>
<dbReference type="InterPro" id="IPR006976">
    <property type="entry name" value="VanZ-like"/>
</dbReference>
<keyword evidence="2" id="KW-0812">Transmembrane</keyword>
<protein>
    <submittedName>
        <fullName evidence="4">VanZ family protein</fullName>
    </submittedName>
</protein>
<dbReference type="HOGENOM" id="CLU_077618_7_1_11"/>
<dbReference type="Pfam" id="PF04892">
    <property type="entry name" value="VanZ"/>
    <property type="match status" value="1"/>
</dbReference>
<gene>
    <name evidence="4" type="ordered locus">Celf_1892</name>
</gene>
<dbReference type="KEGG" id="cfi:Celf_1892"/>
<feature type="domain" description="VanZ-like" evidence="3">
    <location>
        <begin position="32"/>
        <end position="147"/>
    </location>
</feature>
<organism evidence="4 5">
    <name type="scientific">Cellulomonas fimi (strain ATCC 484 / DSM 20113 / JCM 1341 / CCUG 24087 / LMG 16345 / NBRC 15513 / NCIMB 8980 / NCTC 7547 / NRS-133)</name>
    <dbReference type="NCBI Taxonomy" id="590998"/>
    <lineage>
        <taxon>Bacteria</taxon>
        <taxon>Bacillati</taxon>
        <taxon>Actinomycetota</taxon>
        <taxon>Actinomycetes</taxon>
        <taxon>Micrococcales</taxon>
        <taxon>Cellulomonadaceae</taxon>
        <taxon>Cellulomonas</taxon>
    </lineage>
</organism>
<dbReference type="Proteomes" id="UP000008460">
    <property type="component" value="Chromosome"/>
</dbReference>
<dbReference type="eggNOG" id="COG4767">
    <property type="taxonomic scope" value="Bacteria"/>
</dbReference>
<dbReference type="InterPro" id="IPR053150">
    <property type="entry name" value="Teicoplanin_resist-assoc"/>
</dbReference>
<dbReference type="PANTHER" id="PTHR36834">
    <property type="entry name" value="MEMBRANE PROTEIN-RELATED"/>
    <property type="match status" value="1"/>
</dbReference>
<evidence type="ECO:0000256" key="1">
    <source>
        <dbReference type="SAM" id="MobiDB-lite"/>
    </source>
</evidence>
<keyword evidence="5" id="KW-1185">Reference proteome</keyword>
<feature type="transmembrane region" description="Helical" evidence="2">
    <location>
        <begin position="26"/>
        <end position="44"/>
    </location>
</feature>
<accession>F4GZ32</accession>
<feature type="transmembrane region" description="Helical" evidence="2">
    <location>
        <begin position="78"/>
        <end position="94"/>
    </location>
</feature>
<keyword evidence="2" id="KW-1133">Transmembrane helix</keyword>
<dbReference type="STRING" id="590998.Celf_1892"/>
<dbReference type="AlphaFoldDB" id="F4GZ32"/>
<feature type="transmembrane region" description="Helical" evidence="2">
    <location>
        <begin position="101"/>
        <end position="123"/>
    </location>
</feature>
<keyword evidence="2" id="KW-0472">Membrane</keyword>